<accession>A0A8S2YYG5</accession>
<feature type="non-terminal residue" evidence="1">
    <location>
        <position position="1"/>
    </location>
</feature>
<proteinExistence type="predicted"/>
<reference evidence="1" key="1">
    <citation type="submission" date="2021-02" db="EMBL/GenBank/DDBJ databases">
        <authorList>
            <person name="Nowell W R."/>
        </authorList>
    </citation>
    <scope>NUCLEOTIDE SEQUENCE</scope>
</reference>
<protein>
    <submittedName>
        <fullName evidence="1">Uncharacterized protein</fullName>
    </submittedName>
</protein>
<evidence type="ECO:0000313" key="1">
    <source>
        <dbReference type="EMBL" id="CAF4589241.1"/>
    </source>
</evidence>
<dbReference type="AlphaFoldDB" id="A0A8S2YYG5"/>
<comment type="caution">
    <text evidence="1">The sequence shown here is derived from an EMBL/GenBank/DDBJ whole genome shotgun (WGS) entry which is preliminary data.</text>
</comment>
<organism evidence="1 2">
    <name type="scientific">Rotaria magnacalcarata</name>
    <dbReference type="NCBI Taxonomy" id="392030"/>
    <lineage>
        <taxon>Eukaryota</taxon>
        <taxon>Metazoa</taxon>
        <taxon>Spiralia</taxon>
        <taxon>Gnathifera</taxon>
        <taxon>Rotifera</taxon>
        <taxon>Eurotatoria</taxon>
        <taxon>Bdelloidea</taxon>
        <taxon>Philodinida</taxon>
        <taxon>Philodinidae</taxon>
        <taxon>Rotaria</taxon>
    </lineage>
</organism>
<dbReference type="Proteomes" id="UP000681720">
    <property type="component" value="Unassembled WGS sequence"/>
</dbReference>
<gene>
    <name evidence="1" type="ORF">GIL414_LOCUS38424</name>
</gene>
<dbReference type="EMBL" id="CAJOBJ010101355">
    <property type="protein sequence ID" value="CAF4589241.1"/>
    <property type="molecule type" value="Genomic_DNA"/>
</dbReference>
<sequence length="69" mass="7981">RFTVMESDSSQSDDENPLSLNTDRLSIISDDADWFGLAEDVKDILRMKKNEIRHQNKQLKTIGTEINEQ</sequence>
<name>A0A8S2YYG5_9BILA</name>
<evidence type="ECO:0000313" key="2">
    <source>
        <dbReference type="Proteomes" id="UP000681720"/>
    </source>
</evidence>